<evidence type="ECO:0000313" key="4">
    <source>
        <dbReference type="Proteomes" id="UP000756710"/>
    </source>
</evidence>
<dbReference type="Gene3D" id="3.30.360.10">
    <property type="entry name" value="Dihydrodipicolinate Reductase, domain 2"/>
    <property type="match status" value="1"/>
</dbReference>
<name>A0ABS4N507_9ACTN</name>
<dbReference type="SUPFAM" id="SSF51735">
    <property type="entry name" value="NAD(P)-binding Rossmann-fold domains"/>
    <property type="match status" value="1"/>
</dbReference>
<dbReference type="InterPro" id="IPR000683">
    <property type="entry name" value="Gfo/Idh/MocA-like_OxRdtase_N"/>
</dbReference>
<dbReference type="PANTHER" id="PTHR43377">
    <property type="entry name" value="BILIVERDIN REDUCTASE A"/>
    <property type="match status" value="1"/>
</dbReference>
<dbReference type="Proteomes" id="UP000756710">
    <property type="component" value="Unassembled WGS sequence"/>
</dbReference>
<dbReference type="InterPro" id="IPR055170">
    <property type="entry name" value="GFO_IDH_MocA-like_dom"/>
</dbReference>
<accession>A0ABS4N507</accession>
<keyword evidence="4" id="KW-1185">Reference proteome</keyword>
<organism evidence="3 4">
    <name type="scientific">Streptomyces iranensis</name>
    <dbReference type="NCBI Taxonomy" id="576784"/>
    <lineage>
        <taxon>Bacteria</taxon>
        <taxon>Bacillati</taxon>
        <taxon>Actinomycetota</taxon>
        <taxon>Actinomycetes</taxon>
        <taxon>Kitasatosporales</taxon>
        <taxon>Streptomycetaceae</taxon>
        <taxon>Streptomyces</taxon>
        <taxon>Streptomyces violaceusniger group</taxon>
    </lineage>
</organism>
<evidence type="ECO:0000313" key="3">
    <source>
        <dbReference type="EMBL" id="MBP2067072.1"/>
    </source>
</evidence>
<dbReference type="Pfam" id="PF22725">
    <property type="entry name" value="GFO_IDH_MocA_C3"/>
    <property type="match status" value="1"/>
</dbReference>
<dbReference type="InterPro" id="IPR036291">
    <property type="entry name" value="NAD(P)-bd_dom_sf"/>
</dbReference>
<dbReference type="EMBL" id="JAGGLR010000028">
    <property type="protein sequence ID" value="MBP2067072.1"/>
    <property type="molecule type" value="Genomic_DNA"/>
</dbReference>
<comment type="caution">
    <text evidence="3">The sequence shown here is derived from an EMBL/GenBank/DDBJ whole genome shotgun (WGS) entry which is preliminary data.</text>
</comment>
<reference evidence="3 4" key="1">
    <citation type="submission" date="2021-03" db="EMBL/GenBank/DDBJ databases">
        <title>Genomic Encyclopedia of Type Strains, Phase IV (KMG-IV): sequencing the most valuable type-strain genomes for metagenomic binning, comparative biology and taxonomic classification.</title>
        <authorList>
            <person name="Goeker M."/>
        </authorList>
    </citation>
    <scope>NUCLEOTIDE SEQUENCE [LARGE SCALE GENOMIC DNA]</scope>
    <source>
        <strain evidence="3 4">DSM 41954</strain>
    </source>
</reference>
<proteinExistence type="predicted"/>
<dbReference type="SUPFAM" id="SSF55347">
    <property type="entry name" value="Glyceraldehyde-3-phosphate dehydrogenase-like, C-terminal domain"/>
    <property type="match status" value="1"/>
</dbReference>
<protein>
    <submittedName>
        <fullName evidence="3">Dehydrogenase</fullName>
    </submittedName>
</protein>
<sequence length="272" mass="29312">MDAVVVASSTDQHREIALNALEANIPLFVEKPLCASLGESREVVETALRRGVPLMCGFVERFNPAVVEALSRADAPSAVYAQRLSAYSPRMNAGVTWDVLVHDLDITLRIFDGETPKIVSAAIGRSGDEGRIGEDSVAAVLEFPGARTAGLSASRMSPRRVRQLAICEKDRNIVADLLNPSVAVYGRSYHGAFPSADDLGDGREISERIECSDYPEPLAAQCDRFVDLIEGKCDAHAETRSILPSHEAVAAILDCAEESADTSFRNSEPLSL</sequence>
<dbReference type="Pfam" id="PF01408">
    <property type="entry name" value="GFO_IDH_MocA"/>
    <property type="match status" value="1"/>
</dbReference>
<evidence type="ECO:0000259" key="2">
    <source>
        <dbReference type="Pfam" id="PF22725"/>
    </source>
</evidence>
<evidence type="ECO:0000259" key="1">
    <source>
        <dbReference type="Pfam" id="PF01408"/>
    </source>
</evidence>
<dbReference type="PANTHER" id="PTHR43377:SF1">
    <property type="entry name" value="BILIVERDIN REDUCTASE A"/>
    <property type="match status" value="1"/>
</dbReference>
<gene>
    <name evidence="3" type="ORF">J2Z30_008138</name>
</gene>
<feature type="domain" description="GFO/IDH/MocA-like oxidoreductase" evidence="2">
    <location>
        <begin position="74"/>
        <end position="160"/>
    </location>
</feature>
<dbReference type="Gene3D" id="3.40.50.720">
    <property type="entry name" value="NAD(P)-binding Rossmann-like Domain"/>
    <property type="match status" value="1"/>
</dbReference>
<feature type="domain" description="Gfo/Idh/MocA-like oxidoreductase N-terminal" evidence="1">
    <location>
        <begin position="2"/>
        <end position="58"/>
    </location>
</feature>
<dbReference type="InterPro" id="IPR051450">
    <property type="entry name" value="Gfo/Idh/MocA_Oxidoreductases"/>
</dbReference>